<dbReference type="AlphaFoldDB" id="A0A131Z752"/>
<reference evidence="7" key="1">
    <citation type="journal article" date="2016" name="Ticks Tick Borne Dis.">
        <title>De novo assembly and annotation of the salivary gland transcriptome of Rhipicephalus appendiculatus male and female ticks during blood feeding.</title>
        <authorList>
            <person name="de Castro M.H."/>
            <person name="de Klerk D."/>
            <person name="Pienaar R."/>
            <person name="Latif A.A."/>
            <person name="Rees D.J."/>
            <person name="Mans B.J."/>
        </authorList>
    </citation>
    <scope>NUCLEOTIDE SEQUENCE</scope>
    <source>
        <tissue evidence="7">Salivary glands</tissue>
    </source>
</reference>
<keyword evidence="1" id="KW-0645">Protease</keyword>
<keyword evidence="4" id="KW-0482">Metalloprotease</keyword>
<accession>A0A131Z752</accession>
<name>A0A131Z752_RHIAP</name>
<comment type="caution">
    <text evidence="5">Lacks conserved residue(s) required for the propagation of feature annotation.</text>
</comment>
<keyword evidence="2" id="KW-0378">Hydrolase</keyword>
<keyword evidence="5" id="KW-0479">Metal-binding</keyword>
<proteinExistence type="predicted"/>
<evidence type="ECO:0000256" key="4">
    <source>
        <dbReference type="ARBA" id="ARBA00023049"/>
    </source>
</evidence>
<dbReference type="Gene3D" id="3.40.390.10">
    <property type="entry name" value="Collagenase (Catalytic Domain)"/>
    <property type="match status" value="1"/>
</dbReference>
<dbReference type="Pfam" id="PF01421">
    <property type="entry name" value="Reprolysin"/>
    <property type="match status" value="1"/>
</dbReference>
<dbReference type="GO" id="GO:0046872">
    <property type="term" value="F:metal ion binding"/>
    <property type="evidence" value="ECO:0007669"/>
    <property type="project" value="UniProtKB-KW"/>
</dbReference>
<evidence type="ECO:0000313" key="7">
    <source>
        <dbReference type="EMBL" id="JAP87137.1"/>
    </source>
</evidence>
<feature type="non-terminal residue" evidence="7">
    <location>
        <position position="1"/>
    </location>
</feature>
<feature type="binding site" evidence="5">
    <location>
        <position position="337"/>
    </location>
    <ligand>
        <name>Zn(2+)</name>
        <dbReference type="ChEBI" id="CHEBI:29105"/>
        <note>catalytic</note>
    </ligand>
</feature>
<dbReference type="InterPro" id="IPR024079">
    <property type="entry name" value="MetalloPept_cat_dom_sf"/>
</dbReference>
<feature type="active site" evidence="5">
    <location>
        <position position="334"/>
    </location>
</feature>
<dbReference type="PROSITE" id="PS50215">
    <property type="entry name" value="ADAM_MEPRO"/>
    <property type="match status" value="1"/>
</dbReference>
<evidence type="ECO:0000259" key="6">
    <source>
        <dbReference type="PROSITE" id="PS50215"/>
    </source>
</evidence>
<protein>
    <submittedName>
        <fullName evidence="7">Reprolysin</fullName>
    </submittedName>
</protein>
<keyword evidence="3 5" id="KW-0862">Zinc</keyword>
<sequence length="415" mass="46754">FCSETSGYQQYIMFITHVYFWSVAMAMWNPDQFTVESFAAHPVVYELKENDQMKIVTIEPGRTMELKRASILAPLILLRDYTNDRTAERYVNGAFYERHLYENASLKASLLVKPQRRGHYHIVGLINSTHYIKPLRNQMDFMGRTRHVILEIPSSTGHICHNTINARSLLGEIFGFPRVKKQSGAHIIEASIISDYSHTKSLEMNSLDPLEYVMTYMHRVSLDFHQLKPSIKIMLTGYQTTLEENVEYVNFTSSGVLAAMETVVKLKNYVARTKSHRKADLVVLITACTIVATELKNTVMLGIACNNGICTEDKGILVKDAGARNSGVRTTTHEMAHTLGADHDGVGNSASCAADDGYIMTPIDAGKKRDEFSVCTKKVIATHLRKRRAACLRRLTSRHISPLLPRAIAPFLEEK</sequence>
<dbReference type="PANTHER" id="PTHR11905:SF159">
    <property type="entry name" value="ADAM METALLOPROTEASE"/>
    <property type="match status" value="1"/>
</dbReference>
<evidence type="ECO:0000256" key="3">
    <source>
        <dbReference type="ARBA" id="ARBA00022833"/>
    </source>
</evidence>
<dbReference type="InterPro" id="IPR001590">
    <property type="entry name" value="Peptidase_M12B"/>
</dbReference>
<dbReference type="SUPFAM" id="SSF55486">
    <property type="entry name" value="Metalloproteases ('zincins'), catalytic domain"/>
    <property type="match status" value="1"/>
</dbReference>
<dbReference type="PANTHER" id="PTHR11905">
    <property type="entry name" value="ADAM A DISINTEGRIN AND METALLOPROTEASE DOMAIN"/>
    <property type="match status" value="1"/>
</dbReference>
<dbReference type="GO" id="GO:0004222">
    <property type="term" value="F:metalloendopeptidase activity"/>
    <property type="evidence" value="ECO:0007669"/>
    <property type="project" value="InterPro"/>
</dbReference>
<feature type="binding site" evidence="5">
    <location>
        <position position="343"/>
    </location>
    <ligand>
        <name>Zn(2+)</name>
        <dbReference type="ChEBI" id="CHEBI:29105"/>
        <note>catalytic</note>
    </ligand>
</feature>
<dbReference type="GO" id="GO:0006509">
    <property type="term" value="P:membrane protein ectodomain proteolysis"/>
    <property type="evidence" value="ECO:0007669"/>
    <property type="project" value="TreeGrafter"/>
</dbReference>
<organism evidence="7">
    <name type="scientific">Rhipicephalus appendiculatus</name>
    <name type="common">Brown ear tick</name>
    <dbReference type="NCBI Taxonomy" id="34631"/>
    <lineage>
        <taxon>Eukaryota</taxon>
        <taxon>Metazoa</taxon>
        <taxon>Ecdysozoa</taxon>
        <taxon>Arthropoda</taxon>
        <taxon>Chelicerata</taxon>
        <taxon>Arachnida</taxon>
        <taxon>Acari</taxon>
        <taxon>Parasitiformes</taxon>
        <taxon>Ixodida</taxon>
        <taxon>Ixodoidea</taxon>
        <taxon>Ixodidae</taxon>
        <taxon>Rhipicephalinae</taxon>
        <taxon>Rhipicephalus</taxon>
        <taxon>Rhipicephalus</taxon>
    </lineage>
</organism>
<feature type="binding site" evidence="5">
    <location>
        <position position="333"/>
    </location>
    <ligand>
        <name>Zn(2+)</name>
        <dbReference type="ChEBI" id="CHEBI:29105"/>
        <note>catalytic</note>
    </ligand>
</feature>
<feature type="domain" description="Peptidase M12B" evidence="6">
    <location>
        <begin position="186"/>
        <end position="396"/>
    </location>
</feature>
<evidence type="ECO:0000256" key="1">
    <source>
        <dbReference type="ARBA" id="ARBA00022670"/>
    </source>
</evidence>
<evidence type="ECO:0000256" key="5">
    <source>
        <dbReference type="PROSITE-ProRule" id="PRU00276"/>
    </source>
</evidence>
<dbReference type="EMBL" id="GEDV01001420">
    <property type="protein sequence ID" value="JAP87137.1"/>
    <property type="molecule type" value="Transcribed_RNA"/>
</dbReference>
<evidence type="ECO:0000256" key="2">
    <source>
        <dbReference type="ARBA" id="ARBA00022801"/>
    </source>
</evidence>